<feature type="signal peptide" evidence="1">
    <location>
        <begin position="1"/>
        <end position="27"/>
    </location>
</feature>
<organism evidence="2 3">
    <name type="scientific">Nocardia veterana</name>
    <dbReference type="NCBI Taxonomy" id="132249"/>
    <lineage>
        <taxon>Bacteria</taxon>
        <taxon>Bacillati</taxon>
        <taxon>Actinomycetota</taxon>
        <taxon>Actinomycetes</taxon>
        <taxon>Mycobacteriales</taxon>
        <taxon>Nocardiaceae</taxon>
        <taxon>Nocardia</taxon>
    </lineage>
</organism>
<name>A0A7X6RH08_9NOCA</name>
<dbReference type="AlphaFoldDB" id="A0A7X6RH08"/>
<keyword evidence="3" id="KW-1185">Reference proteome</keyword>
<evidence type="ECO:0000313" key="3">
    <source>
        <dbReference type="Proteomes" id="UP000523447"/>
    </source>
</evidence>
<feature type="chain" id="PRO_5039457692" evidence="1">
    <location>
        <begin position="28"/>
        <end position="103"/>
    </location>
</feature>
<sequence>MKVFTRSMVVLSLLAGGSAALTTGATAAPAAPVTHQAWPGCATTFRLTVNHTLYRTAQGFTPKGNLPAGSVVPWYGDFYDRIKTDGGYISKGGMVVANQPTCP</sequence>
<evidence type="ECO:0000313" key="2">
    <source>
        <dbReference type="EMBL" id="NKY85039.1"/>
    </source>
</evidence>
<dbReference type="RefSeq" id="WP_040722233.1">
    <property type="nucleotide sequence ID" value="NZ_CAWPHS010000023.1"/>
</dbReference>
<accession>A0A7X6RH08</accession>
<dbReference type="EMBL" id="JAAXPE010000003">
    <property type="protein sequence ID" value="NKY85039.1"/>
    <property type="molecule type" value="Genomic_DNA"/>
</dbReference>
<comment type="caution">
    <text evidence="2">The sequence shown here is derived from an EMBL/GenBank/DDBJ whole genome shotgun (WGS) entry which is preliminary data.</text>
</comment>
<evidence type="ECO:0000256" key="1">
    <source>
        <dbReference type="SAM" id="SignalP"/>
    </source>
</evidence>
<proteinExistence type="predicted"/>
<dbReference type="Proteomes" id="UP000523447">
    <property type="component" value="Unassembled WGS sequence"/>
</dbReference>
<reference evidence="2 3" key="1">
    <citation type="submission" date="2020-04" db="EMBL/GenBank/DDBJ databases">
        <title>MicrobeNet Type strains.</title>
        <authorList>
            <person name="Nicholson A.C."/>
        </authorList>
    </citation>
    <scope>NUCLEOTIDE SEQUENCE [LARGE SCALE GENOMIC DNA]</scope>
    <source>
        <strain evidence="2 3">DSM 44445</strain>
    </source>
</reference>
<keyword evidence="1" id="KW-0732">Signal</keyword>
<gene>
    <name evidence="2" type="ORF">HGA07_05295</name>
</gene>
<protein>
    <submittedName>
        <fullName evidence="2">Uncharacterized protein</fullName>
    </submittedName>
</protein>